<evidence type="ECO:0000313" key="2">
    <source>
        <dbReference type="EnsemblMetazoa" id="MDOA013712-PA"/>
    </source>
</evidence>
<dbReference type="SUPFAM" id="SSF53383">
    <property type="entry name" value="PLP-dependent transferases"/>
    <property type="match status" value="1"/>
</dbReference>
<dbReference type="InterPro" id="IPR015424">
    <property type="entry name" value="PyrdxlP-dep_Trfase"/>
</dbReference>
<dbReference type="EnsemblMetazoa" id="MDOA013712-RA">
    <property type="protein sequence ID" value="MDOA013712-PA"/>
    <property type="gene ID" value="MDOA013712"/>
</dbReference>
<dbReference type="OrthoDB" id="7042322at2759"/>
<dbReference type="Gene3D" id="3.90.1150.10">
    <property type="entry name" value="Aspartate Aminotransferase, domain 1"/>
    <property type="match status" value="1"/>
</dbReference>
<dbReference type="eggNOG" id="KOG0634">
    <property type="taxonomic scope" value="Eukaryota"/>
</dbReference>
<dbReference type="AlphaFoldDB" id="A0A1I8NC77"/>
<evidence type="ECO:0000259" key="1">
    <source>
        <dbReference type="Pfam" id="PF00155"/>
    </source>
</evidence>
<evidence type="ECO:0000313" key="4">
    <source>
        <dbReference type="RefSeq" id="XP_058985704.1"/>
    </source>
</evidence>
<dbReference type="GO" id="GO:0047536">
    <property type="term" value="F:2-aminoadipate transaminase activity"/>
    <property type="evidence" value="ECO:0007669"/>
    <property type="project" value="TreeGrafter"/>
</dbReference>
<gene>
    <name evidence="2" type="primary">101898464</name>
    <name evidence="4" type="synonym">LOC131805934</name>
</gene>
<organism evidence="2">
    <name type="scientific">Musca domestica</name>
    <name type="common">House fly</name>
    <dbReference type="NCBI Taxonomy" id="7370"/>
    <lineage>
        <taxon>Eukaryota</taxon>
        <taxon>Metazoa</taxon>
        <taxon>Ecdysozoa</taxon>
        <taxon>Arthropoda</taxon>
        <taxon>Hexapoda</taxon>
        <taxon>Insecta</taxon>
        <taxon>Pterygota</taxon>
        <taxon>Neoptera</taxon>
        <taxon>Endopterygota</taxon>
        <taxon>Diptera</taxon>
        <taxon>Brachycera</taxon>
        <taxon>Muscomorpha</taxon>
        <taxon>Muscoidea</taxon>
        <taxon>Muscidae</taxon>
        <taxon>Musca</taxon>
    </lineage>
</organism>
<protein>
    <submittedName>
        <fullName evidence="4">Uncharacterized protein LOC131805934</fullName>
    </submittedName>
</protein>
<dbReference type="STRING" id="7370.A0A1I8NC77"/>
<accession>A0A1I8NC77</accession>
<dbReference type="FunFam" id="3.40.640.10:FF:000080">
    <property type="entry name" value="Aminotransferase, putative"/>
    <property type="match status" value="1"/>
</dbReference>
<reference evidence="2" key="1">
    <citation type="submission" date="2020-05" db="UniProtKB">
        <authorList>
            <consortium name="EnsemblMetazoa"/>
        </authorList>
    </citation>
    <scope>IDENTIFICATION</scope>
    <source>
        <strain evidence="2">Aabys</strain>
    </source>
</reference>
<dbReference type="RefSeq" id="XP_005176946.2">
    <property type="nucleotide sequence ID" value="XM_005176889.4"/>
</dbReference>
<feature type="domain" description="Aminotransferase class I/classII large" evidence="1">
    <location>
        <begin position="27"/>
        <end position="407"/>
    </location>
</feature>
<evidence type="ECO:0000313" key="3">
    <source>
        <dbReference type="Proteomes" id="UP001652621"/>
    </source>
</evidence>
<dbReference type="PANTHER" id="PTHR42858">
    <property type="entry name" value="AMINOTRANSFERASE"/>
    <property type="match status" value="1"/>
</dbReference>
<reference evidence="4" key="2">
    <citation type="submission" date="2025-05" db="UniProtKB">
        <authorList>
            <consortium name="RefSeq"/>
        </authorList>
    </citation>
    <scope>IDENTIFICATION</scope>
    <source>
        <strain evidence="4">Aabys</strain>
        <tissue evidence="4">Whole body</tissue>
    </source>
</reference>
<dbReference type="InterPro" id="IPR004839">
    <property type="entry name" value="Aminotransferase_I/II_large"/>
</dbReference>
<dbReference type="Proteomes" id="UP001652621">
    <property type="component" value="Unplaced"/>
</dbReference>
<dbReference type="RefSeq" id="XP_058985704.1">
    <property type="nucleotide sequence ID" value="XM_059129721.1"/>
</dbReference>
<dbReference type="KEGG" id="mde:101898464"/>
<dbReference type="Pfam" id="PF00155">
    <property type="entry name" value="Aminotran_1_2"/>
    <property type="match status" value="1"/>
</dbReference>
<dbReference type="VEuPathDB" id="VectorBase:MDOA013712"/>
<dbReference type="PANTHER" id="PTHR42858:SF1">
    <property type="entry name" value="LD15494P"/>
    <property type="match status" value="1"/>
</dbReference>
<keyword evidence="3" id="KW-1185">Reference proteome</keyword>
<dbReference type="GO" id="GO:0030170">
    <property type="term" value="F:pyridoxal phosphate binding"/>
    <property type="evidence" value="ECO:0007669"/>
    <property type="project" value="InterPro"/>
</dbReference>
<dbReference type="CDD" id="cd00609">
    <property type="entry name" value="AAT_like"/>
    <property type="match status" value="1"/>
</dbReference>
<proteinExistence type="predicted"/>
<dbReference type="InterPro" id="IPR015422">
    <property type="entry name" value="PyrdxlP-dep_Trfase_small"/>
</dbReference>
<dbReference type="VEuPathDB" id="VectorBase:MDOMA2_007460"/>
<dbReference type="Gene3D" id="3.40.640.10">
    <property type="entry name" value="Type I PLP-dependent aspartate aminotransferase-like (Major domain)"/>
    <property type="match status" value="1"/>
</dbReference>
<name>A0A1I8NC77_MUSDO</name>
<dbReference type="InterPro" id="IPR015421">
    <property type="entry name" value="PyrdxlP-dep_Trfase_major"/>
</dbReference>
<sequence length="417" mass="47763">MPLFNEERKLTNLFDGTEWNVYQSKLLNLGVGAPGTDLLQYCGDIFCKATEHRMKIDKEENLSMLFQYGPTSGIYEARYEIAKYFTQMYGCEVKCEDLIITSGATQGLQLILSTLVDLNGYVFVDEYTYMLALDCMKQFQTLNIVSVKLNKNGVDLDDLEQQLKEKQFKSDKKEFWAMYYTIPTYHNPTGIHFSPEVCEALVKLARKYDFLISCDDVYNILCYKGMKVQKRLFAYDAKDDADYKGHVISNGSFSKILGPGVRLGWMEVPRRMKTLLDSSGFINSGGCLNNYTSGIVASLFQLGLAQQHIQRMFDAYKERMLATCEVFERDLPAGCQIITPEGGYFIWISLGENGKASEFLKMCMEEEKIFFIVGSRFALHPDKRDNSFRLSIAFHSKDKLIDAAERICRCLKKYLNN</sequence>